<gene>
    <name evidence="2" type="ORF">OLEA9_A112323</name>
</gene>
<evidence type="ECO:0000313" key="2">
    <source>
        <dbReference type="EMBL" id="CAA2962553.1"/>
    </source>
</evidence>
<feature type="compositionally biased region" description="Polar residues" evidence="1">
    <location>
        <begin position="513"/>
        <end position="530"/>
    </location>
</feature>
<feature type="region of interest" description="Disordered" evidence="1">
    <location>
        <begin position="583"/>
        <end position="605"/>
    </location>
</feature>
<dbReference type="PANTHER" id="PTHR33194:SF4">
    <property type="entry name" value="CCHC-TYPE DOMAIN-CONTAINING PROTEIN"/>
    <property type="match status" value="1"/>
</dbReference>
<feature type="compositionally biased region" description="Polar residues" evidence="1">
    <location>
        <begin position="584"/>
        <end position="603"/>
    </location>
</feature>
<feature type="region of interest" description="Disordered" evidence="1">
    <location>
        <begin position="492"/>
        <end position="530"/>
    </location>
</feature>
<comment type="caution">
    <text evidence="2">The sequence shown here is derived from an EMBL/GenBank/DDBJ whole genome shotgun (WGS) entry which is preliminary data.</text>
</comment>
<dbReference type="CDD" id="cd00303">
    <property type="entry name" value="retropepsin_like"/>
    <property type="match status" value="1"/>
</dbReference>
<evidence type="ECO:0008006" key="4">
    <source>
        <dbReference type="Google" id="ProtNLM"/>
    </source>
</evidence>
<organism evidence="2 3">
    <name type="scientific">Olea europaea subsp. europaea</name>
    <dbReference type="NCBI Taxonomy" id="158383"/>
    <lineage>
        <taxon>Eukaryota</taxon>
        <taxon>Viridiplantae</taxon>
        <taxon>Streptophyta</taxon>
        <taxon>Embryophyta</taxon>
        <taxon>Tracheophyta</taxon>
        <taxon>Spermatophyta</taxon>
        <taxon>Magnoliopsida</taxon>
        <taxon>eudicotyledons</taxon>
        <taxon>Gunneridae</taxon>
        <taxon>Pentapetalae</taxon>
        <taxon>asterids</taxon>
        <taxon>lamiids</taxon>
        <taxon>Lamiales</taxon>
        <taxon>Oleaceae</taxon>
        <taxon>Oleeae</taxon>
        <taxon>Olea</taxon>
    </lineage>
</organism>
<accession>A0A8S0Q8X1</accession>
<dbReference type="InterPro" id="IPR021109">
    <property type="entry name" value="Peptidase_aspartic_dom_sf"/>
</dbReference>
<reference evidence="2 3" key="1">
    <citation type="submission" date="2019-12" db="EMBL/GenBank/DDBJ databases">
        <authorList>
            <person name="Alioto T."/>
            <person name="Alioto T."/>
            <person name="Gomez Garrido J."/>
        </authorList>
    </citation>
    <scope>NUCLEOTIDE SEQUENCE [LARGE SCALE GENOMIC DNA]</scope>
</reference>
<name>A0A8S0Q8X1_OLEEU</name>
<dbReference type="Proteomes" id="UP000594638">
    <property type="component" value="Unassembled WGS sequence"/>
</dbReference>
<protein>
    <recommendedName>
        <fullName evidence="4">Retrotransposon gag domain-containing protein</fullName>
    </recommendedName>
</protein>
<evidence type="ECO:0000313" key="3">
    <source>
        <dbReference type="Proteomes" id="UP000594638"/>
    </source>
</evidence>
<proteinExistence type="predicted"/>
<feature type="compositionally biased region" description="Basic and acidic residues" evidence="1">
    <location>
        <begin position="310"/>
        <end position="326"/>
    </location>
</feature>
<feature type="compositionally biased region" description="Low complexity" evidence="1">
    <location>
        <begin position="298"/>
        <end position="308"/>
    </location>
</feature>
<dbReference type="PANTHER" id="PTHR33194">
    <property type="entry name" value="ZINC KNUCKLE DOMAINCONTAINING PROTEIN"/>
    <property type="match status" value="1"/>
</dbReference>
<keyword evidence="3" id="KW-1185">Reference proteome</keyword>
<dbReference type="Gramene" id="OE9A112323T1">
    <property type="protein sequence ID" value="OE9A112323C1"/>
    <property type="gene ID" value="OE9A112323"/>
</dbReference>
<sequence length="648" mass="71866">MSQDTSFQDTFARSLKEAFESFNQSISIVNPVTVKPPEFSGKKSQDIIEWVDSFEQTTLNYTDDQKKKLLGCAFTKAARAWFRDDLEPLLEGMAWPDIKKAILKRYKPDHQEHYAQQLDKLRYTTDSSDELASFVDQRVYISKKAYPSWSEKEIIRETIRAMAPTVKKELNLMKDTDEIDKISEFKSLVRRYDQKIKVNEGQQPSNLLNEATFQELLKKAVDGVVKSVNEKTEVLAATFKRQQAQQQVPDQNNNVPVHYVQMPIPVQYGPPVNYPYQATPHPKGGRSRNYYRQGHSSQNAQQQAQDQPQEQEKRTGPKKGALDDKGASPAKTHTIGCLNQKPETLIIEDMDVMGMKVKAIIDTGATASFVPLGGKIIKHIRPTLQSSNSRIETLGNMISSNVHQAQLIIKPWASTKKVTPSQVIVIDSGSHILGYDIVLGLPELDKLQAHISFKSLKPEIIWQMETNPEGKHEDVGPTEEEDSQVLALALMSPDSESSEDSSPDMDATEIASPDSNIQNTPSPDSNTINISSQASTENTINISSTDTSATNSNLFATAHQTSPASTAETTLTSTASVTLNTTSQDSLTPISTQETQASTTSNESRVRQVESIAQGPSVNELIKSYAHIFAKTLNGSTMFTKPAKLELC</sequence>
<feature type="compositionally biased region" description="Acidic residues" evidence="1">
    <location>
        <begin position="496"/>
        <end position="507"/>
    </location>
</feature>
<dbReference type="AlphaFoldDB" id="A0A8S0Q8X1"/>
<dbReference type="EMBL" id="CACTIH010001089">
    <property type="protein sequence ID" value="CAA2962553.1"/>
    <property type="molecule type" value="Genomic_DNA"/>
</dbReference>
<evidence type="ECO:0000256" key="1">
    <source>
        <dbReference type="SAM" id="MobiDB-lite"/>
    </source>
</evidence>
<feature type="region of interest" description="Disordered" evidence="1">
    <location>
        <begin position="271"/>
        <end position="335"/>
    </location>
</feature>
<dbReference type="Gene3D" id="2.40.70.10">
    <property type="entry name" value="Acid Proteases"/>
    <property type="match status" value="1"/>
</dbReference>